<feature type="region of interest" description="Disordered" evidence="5">
    <location>
        <begin position="363"/>
        <end position="406"/>
    </location>
</feature>
<dbReference type="InterPro" id="IPR012340">
    <property type="entry name" value="NA-bd_OB-fold"/>
</dbReference>
<gene>
    <name evidence="7" type="ORF">A2538_02580</name>
</gene>
<feature type="domain" description="S1 motif" evidence="6">
    <location>
        <begin position="206"/>
        <end position="273"/>
    </location>
</feature>
<dbReference type="STRING" id="1798709.A2538_02580"/>
<dbReference type="CDD" id="cd04465">
    <property type="entry name" value="S1_RPS1_repeat_ec2_hs2"/>
    <property type="match status" value="1"/>
</dbReference>
<dbReference type="PANTHER" id="PTHR10724:SF7">
    <property type="entry name" value="SMALL RIBOSOMAL SUBUNIT PROTEIN BS1C"/>
    <property type="match status" value="1"/>
</dbReference>
<reference evidence="7 8" key="1">
    <citation type="journal article" date="2016" name="Nat. Commun.">
        <title>Thousands of microbial genomes shed light on interconnected biogeochemical processes in an aquifer system.</title>
        <authorList>
            <person name="Anantharaman K."/>
            <person name="Brown C.T."/>
            <person name="Hug L.A."/>
            <person name="Sharon I."/>
            <person name="Castelle C.J."/>
            <person name="Probst A.J."/>
            <person name="Thomas B.C."/>
            <person name="Singh A."/>
            <person name="Wilkins M.J."/>
            <person name="Karaoz U."/>
            <person name="Brodie E.L."/>
            <person name="Williams K.H."/>
            <person name="Hubbard S.S."/>
            <person name="Banfield J.F."/>
        </authorList>
    </citation>
    <scope>NUCLEOTIDE SEQUENCE [LARGE SCALE GENOMIC DNA]</scope>
</reference>
<comment type="caution">
    <text evidence="7">The sequence shown here is derived from an EMBL/GenBank/DDBJ whole genome shotgun (WGS) entry which is preliminary data.</text>
</comment>
<evidence type="ECO:0000313" key="8">
    <source>
        <dbReference type="Proteomes" id="UP000178254"/>
    </source>
</evidence>
<keyword evidence="2" id="KW-0689">Ribosomal protein</keyword>
<feature type="domain" description="S1 motif" evidence="6">
    <location>
        <begin position="290"/>
        <end position="359"/>
    </location>
</feature>
<dbReference type="AlphaFoldDB" id="A0A1F6PC53"/>
<proteinExistence type="inferred from homology"/>
<dbReference type="InterPro" id="IPR050437">
    <property type="entry name" value="Ribos_protein_bS1-like"/>
</dbReference>
<dbReference type="PRINTS" id="PR00681">
    <property type="entry name" value="RIBOSOMALS1"/>
</dbReference>
<dbReference type="EMBL" id="MFRE01000022">
    <property type="protein sequence ID" value="OGH93742.1"/>
    <property type="molecule type" value="Genomic_DNA"/>
</dbReference>
<dbReference type="PANTHER" id="PTHR10724">
    <property type="entry name" value="30S RIBOSOMAL PROTEIN S1"/>
    <property type="match status" value="1"/>
</dbReference>
<organism evidence="7 8">
    <name type="scientific">Candidatus Magasanikbacteria bacterium RIFOXYD2_FULL_41_14</name>
    <dbReference type="NCBI Taxonomy" id="1798709"/>
    <lineage>
        <taxon>Bacteria</taxon>
        <taxon>Candidatus Magasanikiibacteriota</taxon>
    </lineage>
</organism>
<evidence type="ECO:0000256" key="3">
    <source>
        <dbReference type="ARBA" id="ARBA00023274"/>
    </source>
</evidence>
<evidence type="ECO:0000256" key="5">
    <source>
        <dbReference type="SAM" id="MobiDB-lite"/>
    </source>
</evidence>
<comment type="similarity">
    <text evidence="1">Belongs to the bacterial ribosomal protein bS1 family.</text>
</comment>
<evidence type="ECO:0000256" key="4">
    <source>
        <dbReference type="ARBA" id="ARBA00025604"/>
    </source>
</evidence>
<comment type="function">
    <text evidence="4">Binds mRNA; thus facilitating recognition of the initiation point. It is needed to translate mRNA with a short Shine-Dalgarno (SD) purine-rich sequence.</text>
</comment>
<evidence type="ECO:0000313" key="7">
    <source>
        <dbReference type="EMBL" id="OGH93742.1"/>
    </source>
</evidence>
<evidence type="ECO:0000256" key="1">
    <source>
        <dbReference type="ARBA" id="ARBA00006767"/>
    </source>
</evidence>
<feature type="domain" description="S1 motif" evidence="6">
    <location>
        <begin position="111"/>
        <end position="189"/>
    </location>
</feature>
<dbReference type="InterPro" id="IPR003029">
    <property type="entry name" value="S1_domain"/>
</dbReference>
<sequence>MLSDKVSKQDFKSILQDHPINVPKVGDIVTGKVLSVDKGEVRIDVEGVTTGIVRGRELFAESREHANLKTGDEVEATVMEMENENGDMELSFRVAGYQRAWDNLRKWAKDCLTIKAKVTGANKGGLIMQVEAMPGFMPVSQLDPEHYPRVTGGDKSRILEKLQELIGKDLEVKVIDADEKEEKLIVSERAVWEDAQKAVLESYKIGDIVNGEVSALTSFGAFLKFGEGLEGLVHISEIAWQRIEHPRDLLKVGDHVKAQIIQLDKSKIYLSLKRLVSDPWKQVGEKYKINDKVKGKIIKIEPFGLMVALDEDIHGLAHVSELSDQPVGNITEKFKIGQEVEFEIMNIEAIEHRLGLRLAGVAGKAPKAPKVKKSEKAKAKEDEKDGDNVLADGEEKEEKKADKKAE</sequence>
<accession>A0A1F6PC53</accession>
<name>A0A1F6PC53_9BACT</name>
<protein>
    <recommendedName>
        <fullName evidence="6">S1 motif domain-containing protein</fullName>
    </recommendedName>
</protein>
<feature type="compositionally biased region" description="Basic and acidic residues" evidence="5">
    <location>
        <begin position="396"/>
        <end position="406"/>
    </location>
</feature>
<feature type="compositionally biased region" description="Basic and acidic residues" evidence="5">
    <location>
        <begin position="372"/>
        <end position="387"/>
    </location>
</feature>
<dbReference type="PROSITE" id="PS50126">
    <property type="entry name" value="S1"/>
    <property type="match status" value="4"/>
</dbReference>
<dbReference type="FunFam" id="2.40.50.140:FF:000103">
    <property type="entry name" value="protein RRP5 homolog"/>
    <property type="match status" value="1"/>
</dbReference>
<dbReference type="GO" id="GO:0003729">
    <property type="term" value="F:mRNA binding"/>
    <property type="evidence" value="ECO:0007669"/>
    <property type="project" value="TreeGrafter"/>
</dbReference>
<evidence type="ECO:0000256" key="2">
    <source>
        <dbReference type="ARBA" id="ARBA00022980"/>
    </source>
</evidence>
<keyword evidence="3" id="KW-0687">Ribonucleoprotein</keyword>
<feature type="domain" description="S1 motif" evidence="6">
    <location>
        <begin position="26"/>
        <end position="93"/>
    </location>
</feature>
<dbReference type="SMART" id="SM00316">
    <property type="entry name" value="S1"/>
    <property type="match status" value="4"/>
</dbReference>
<dbReference type="InterPro" id="IPR035104">
    <property type="entry name" value="Ribosomal_protein_S1-like"/>
</dbReference>
<dbReference type="Gene3D" id="2.40.50.140">
    <property type="entry name" value="Nucleic acid-binding proteins"/>
    <property type="match status" value="4"/>
</dbReference>
<dbReference type="Pfam" id="PF00575">
    <property type="entry name" value="S1"/>
    <property type="match status" value="4"/>
</dbReference>
<dbReference type="SUPFAM" id="SSF50249">
    <property type="entry name" value="Nucleic acid-binding proteins"/>
    <property type="match status" value="4"/>
</dbReference>
<dbReference type="GO" id="GO:0003735">
    <property type="term" value="F:structural constituent of ribosome"/>
    <property type="evidence" value="ECO:0007669"/>
    <property type="project" value="TreeGrafter"/>
</dbReference>
<evidence type="ECO:0000259" key="6">
    <source>
        <dbReference type="PROSITE" id="PS50126"/>
    </source>
</evidence>
<dbReference type="Proteomes" id="UP000178254">
    <property type="component" value="Unassembled WGS sequence"/>
</dbReference>
<dbReference type="GO" id="GO:0006412">
    <property type="term" value="P:translation"/>
    <property type="evidence" value="ECO:0007669"/>
    <property type="project" value="TreeGrafter"/>
</dbReference>